<dbReference type="SUPFAM" id="SSF82607">
    <property type="entry name" value="YbaB-like"/>
    <property type="match status" value="1"/>
</dbReference>
<dbReference type="Proteomes" id="UP000199475">
    <property type="component" value="Unassembled WGS sequence"/>
</dbReference>
<proteinExistence type="predicted"/>
<dbReference type="STRING" id="686624.SAMN04488242_2729"/>
<dbReference type="EMBL" id="FNGP01000005">
    <property type="protein sequence ID" value="SDL75450.1"/>
    <property type="molecule type" value="Genomic_DNA"/>
</dbReference>
<gene>
    <name evidence="1" type="ORF">SAMN04488242_2729</name>
</gene>
<evidence type="ECO:0000313" key="2">
    <source>
        <dbReference type="Proteomes" id="UP000199475"/>
    </source>
</evidence>
<evidence type="ECO:0000313" key="1">
    <source>
        <dbReference type="EMBL" id="SDL75450.1"/>
    </source>
</evidence>
<dbReference type="AlphaFoldDB" id="A0A1G9MMG8"/>
<organism evidence="1 2">
    <name type="scientific">Tessaracoccus oleiagri</name>
    <dbReference type="NCBI Taxonomy" id="686624"/>
    <lineage>
        <taxon>Bacteria</taxon>
        <taxon>Bacillati</taxon>
        <taxon>Actinomycetota</taxon>
        <taxon>Actinomycetes</taxon>
        <taxon>Propionibacteriales</taxon>
        <taxon>Propionibacteriaceae</taxon>
        <taxon>Tessaracoccus</taxon>
    </lineage>
</organism>
<keyword evidence="2" id="KW-1185">Reference proteome</keyword>
<dbReference type="RefSeq" id="WP_093253202.1">
    <property type="nucleotide sequence ID" value="NZ_FNGP01000005.1"/>
</dbReference>
<dbReference type="Gene3D" id="3.30.1310.10">
    <property type="entry name" value="Nucleoid-associated protein YbaB-like domain"/>
    <property type="match status" value="1"/>
</dbReference>
<sequence length="229" mass="25954">MSDELLEDELLAPQVLRDADETTETPSDTWRFSHGFADARQAVRIWVDRESRRLERVRVSPRWRDRLAGRPLADAFGEAFFLANVRFGTEGDLRIPDEEPVDVEYNGTFDQLEERFASLTDRFNELEARAPENVRWADFEGQRVTASSAGGRVTVTLSLAGLTELVEIDRSWLATAEAGEIGEHVLAAHRRAYERYVPPTFVAGEREELAAEFRYLQAALHSLMSRGIA</sequence>
<evidence type="ECO:0008006" key="3">
    <source>
        <dbReference type="Google" id="ProtNLM"/>
    </source>
</evidence>
<dbReference type="OrthoDB" id="3725277at2"/>
<name>A0A1G9MMG8_9ACTN</name>
<protein>
    <recommendedName>
        <fullName evidence="3">YbaB/EbfC DNA-binding family protein</fullName>
    </recommendedName>
</protein>
<accession>A0A1G9MMG8</accession>
<reference evidence="1 2" key="1">
    <citation type="submission" date="2016-10" db="EMBL/GenBank/DDBJ databases">
        <authorList>
            <person name="de Groot N.N."/>
        </authorList>
    </citation>
    <scope>NUCLEOTIDE SEQUENCE [LARGE SCALE GENOMIC DNA]</scope>
    <source>
        <strain evidence="1 2">CGMCC 1.9159</strain>
    </source>
</reference>
<dbReference type="InterPro" id="IPR036894">
    <property type="entry name" value="YbaB-like_sf"/>
</dbReference>